<sequence length="89" mass="10615">MERRIDVLIGSVGTDGARTRNVRLDRAVLLPIELQSQGNKKRSIRHFGFFLFSRIRVLRWIQDPLLSSGFKPKWSFFFFFLFDMDEYNN</sequence>
<evidence type="ECO:0000313" key="1">
    <source>
        <dbReference type="EMBL" id="KAK1405918.1"/>
    </source>
</evidence>
<name>A0AAD8NFD4_TARER</name>
<gene>
    <name evidence="1" type="ORF">QVD17_42394</name>
</gene>
<keyword evidence="2" id="KW-1185">Reference proteome</keyword>
<protein>
    <submittedName>
        <fullName evidence="1">Uncharacterized protein</fullName>
    </submittedName>
</protein>
<dbReference type="Proteomes" id="UP001229421">
    <property type="component" value="Unassembled WGS sequence"/>
</dbReference>
<dbReference type="EMBL" id="JAUHHV010000020">
    <property type="protein sequence ID" value="KAK1405918.1"/>
    <property type="molecule type" value="Genomic_DNA"/>
</dbReference>
<accession>A0AAD8NFD4</accession>
<evidence type="ECO:0000313" key="2">
    <source>
        <dbReference type="Proteomes" id="UP001229421"/>
    </source>
</evidence>
<dbReference type="AlphaFoldDB" id="A0AAD8NFD4"/>
<comment type="caution">
    <text evidence="1">The sequence shown here is derived from an EMBL/GenBank/DDBJ whole genome shotgun (WGS) entry which is preliminary data.</text>
</comment>
<proteinExistence type="predicted"/>
<organism evidence="1 2">
    <name type="scientific">Tagetes erecta</name>
    <name type="common">African marigold</name>
    <dbReference type="NCBI Taxonomy" id="13708"/>
    <lineage>
        <taxon>Eukaryota</taxon>
        <taxon>Viridiplantae</taxon>
        <taxon>Streptophyta</taxon>
        <taxon>Embryophyta</taxon>
        <taxon>Tracheophyta</taxon>
        <taxon>Spermatophyta</taxon>
        <taxon>Magnoliopsida</taxon>
        <taxon>eudicotyledons</taxon>
        <taxon>Gunneridae</taxon>
        <taxon>Pentapetalae</taxon>
        <taxon>asterids</taxon>
        <taxon>campanulids</taxon>
        <taxon>Asterales</taxon>
        <taxon>Asteraceae</taxon>
        <taxon>Asteroideae</taxon>
        <taxon>Heliantheae alliance</taxon>
        <taxon>Tageteae</taxon>
        <taxon>Tagetes</taxon>
    </lineage>
</organism>
<reference evidence="1" key="1">
    <citation type="journal article" date="2023" name="bioRxiv">
        <title>Improved chromosome-level genome assembly for marigold (Tagetes erecta).</title>
        <authorList>
            <person name="Jiang F."/>
            <person name="Yuan L."/>
            <person name="Wang S."/>
            <person name="Wang H."/>
            <person name="Xu D."/>
            <person name="Wang A."/>
            <person name="Fan W."/>
        </authorList>
    </citation>
    <scope>NUCLEOTIDE SEQUENCE</scope>
    <source>
        <strain evidence="1">WSJ</strain>
        <tissue evidence="1">Leaf</tissue>
    </source>
</reference>